<keyword evidence="4 9" id="KW-0812">Transmembrane</keyword>
<keyword evidence="5" id="KW-0653">Protein transport</keyword>
<dbReference type="SUPFAM" id="SSF82866">
    <property type="entry name" value="Multidrug efflux transporter AcrB transmembrane domain"/>
    <property type="match status" value="2"/>
</dbReference>
<proteinExistence type="predicted"/>
<evidence type="ECO:0000256" key="7">
    <source>
        <dbReference type="ARBA" id="ARBA00023010"/>
    </source>
</evidence>
<dbReference type="Gene3D" id="1.20.1640.10">
    <property type="entry name" value="Multidrug efflux transporter AcrB transmembrane domain"/>
    <property type="match status" value="2"/>
</dbReference>
<feature type="transmembrane region" description="Helical" evidence="9">
    <location>
        <begin position="783"/>
        <end position="800"/>
    </location>
</feature>
<feature type="transmembrane region" description="Helical" evidence="9">
    <location>
        <begin position="21"/>
        <end position="39"/>
    </location>
</feature>
<dbReference type="Proteomes" id="UP001344817">
    <property type="component" value="Unassembled WGS sequence"/>
</dbReference>
<keyword evidence="7" id="KW-0811">Translocation</keyword>
<keyword evidence="12" id="KW-1185">Reference proteome</keyword>
<feature type="transmembrane region" description="Helical" evidence="9">
    <location>
        <begin position="533"/>
        <end position="554"/>
    </location>
</feature>
<feature type="transmembrane region" description="Helical" evidence="9">
    <location>
        <begin position="343"/>
        <end position="364"/>
    </location>
</feature>
<dbReference type="InterPro" id="IPR022813">
    <property type="entry name" value="SecD/SecF_arch_bac"/>
</dbReference>
<feature type="domain" description="Protein export membrane protein SecD/SecF C-terminal" evidence="10">
    <location>
        <begin position="322"/>
        <end position="479"/>
    </location>
</feature>
<gene>
    <name evidence="11" type="primary">secDF</name>
    <name evidence="11" type="ORF">V2E24_02820</name>
</gene>
<reference evidence="11" key="1">
    <citation type="submission" date="2024-01" db="EMBL/GenBank/DDBJ databases">
        <title>Genome sequence of Mycoplasma ciconiae type strain DSM 25251.</title>
        <authorList>
            <person name="Spergser J."/>
        </authorList>
    </citation>
    <scope>NUCLEOTIDE SEQUENCE [LARGE SCALE GENOMIC DNA]</scope>
    <source>
        <strain evidence="11">DSM 25251</strain>
    </source>
</reference>
<feature type="transmembrane region" description="Helical" evidence="9">
    <location>
        <begin position="670"/>
        <end position="690"/>
    </location>
</feature>
<feature type="transmembrane region" description="Helical" evidence="9">
    <location>
        <begin position="724"/>
        <end position="746"/>
    </location>
</feature>
<evidence type="ECO:0000256" key="1">
    <source>
        <dbReference type="ARBA" id="ARBA00004651"/>
    </source>
</evidence>
<comment type="caution">
    <text evidence="11">The sequence shown here is derived from an EMBL/GenBank/DDBJ whole genome shotgun (WGS) entry which is preliminary data.</text>
</comment>
<evidence type="ECO:0000256" key="9">
    <source>
        <dbReference type="SAM" id="Phobius"/>
    </source>
</evidence>
<dbReference type="InterPro" id="IPR048634">
    <property type="entry name" value="SecD_SecF_C"/>
</dbReference>
<evidence type="ECO:0000256" key="3">
    <source>
        <dbReference type="ARBA" id="ARBA00022475"/>
    </source>
</evidence>
<feature type="transmembrane region" description="Helical" evidence="9">
    <location>
        <begin position="466"/>
        <end position="489"/>
    </location>
</feature>
<protein>
    <submittedName>
        <fullName evidence="11">Protein translocase subunit SecDF</fullName>
    </submittedName>
</protein>
<accession>A0ABU7MLT8</accession>
<dbReference type="Pfam" id="PF02355">
    <property type="entry name" value="SecD_SecF_C"/>
    <property type="match status" value="2"/>
</dbReference>
<sequence>MKNIFKKFFTLSNWKRIAITSVTLIGTIIAIFFGSAFYISNNPNKSIEYGGGIEVLVQVKDKNGQNADKNLTEQVSNSLSDRLTGGTGLTGTKVSSEGDGKIRITQSGELNDSQRRAFESKITDKTITTITDIDVNPLFFNGKFTKDGSLSVGNENNWIPPFAEDGAIATQQESQNVVQITLKNDDAVLQWTEATKYVSELKDQGKNVILIWSNIQEALAIAKEEFPKDWEESGQNLYNFMYINNQPTTITFDEKTNTPRVIRNQLKKNVFDASKYLISVASVETPLNTSRIIISGGGNSPFTVQSARELADGINFGLTDYSLEVLSSVYVDKTLQNSAFESAILAGIVVFSLIAIFMIVNYGLLGALSTISIALYVFLTLLVFTAIRGEYSPSTIAALIIGIGISVDANIITFERLKREIYNGDGVTKAFKNSNSLSLSSIVDANLTTMIVAFTLFYFGTKSVKGFSISLILSIIFTLIVMLIFTRFLSTMLVGTGMFNNKLWLLGVHKKYIKQDQSKKLIYRFDYNKNAKWFALGSFIFIIVGAIVFVAVGLSNGNIYDGVERAIEFKGGLNLIIQGNVQEHFILNEEDANNIKDYIFKNADKWGLLNVDKILSVQKNESSSNAYSIIIRTSQDLSDKITSIQSDLLSQFPSLSFINYTVSTKEARDLLLNAMFAVGASFIGIVLYTLLRMRWTFSIAAILGLIHDLLMVVAFVIITRLEVSSIIVAAMLSIVGFSINDTIVTFDRIKEIIHLEYSSKTILSKEDINKIANKAIAQTMKRSIYTTLTTMFAVIILLFFKNATDFVFNVTILFGIAIGTYSSVFICSWFWTKLEYFRQKRIEKRIRTRYWNINNPEEQTFKGINDYSY</sequence>
<evidence type="ECO:0000256" key="4">
    <source>
        <dbReference type="ARBA" id="ARBA00022692"/>
    </source>
</evidence>
<feature type="transmembrane region" description="Helical" evidence="9">
    <location>
        <begin position="697"/>
        <end position="718"/>
    </location>
</feature>
<evidence type="ECO:0000256" key="6">
    <source>
        <dbReference type="ARBA" id="ARBA00022989"/>
    </source>
</evidence>
<dbReference type="InterPro" id="IPR022645">
    <property type="entry name" value="SecD/SecF_bac"/>
</dbReference>
<feature type="transmembrane region" description="Helical" evidence="9">
    <location>
        <begin position="371"/>
        <end position="389"/>
    </location>
</feature>
<feature type="transmembrane region" description="Helical" evidence="9">
    <location>
        <begin position="435"/>
        <end position="460"/>
    </location>
</feature>
<keyword evidence="2" id="KW-0813">Transport</keyword>
<dbReference type="InterPro" id="IPR005665">
    <property type="entry name" value="SecF_bac"/>
</dbReference>
<evidence type="ECO:0000313" key="11">
    <source>
        <dbReference type="EMBL" id="MEE3928497.1"/>
    </source>
</evidence>
<feature type="transmembrane region" description="Helical" evidence="9">
    <location>
        <begin position="806"/>
        <end position="831"/>
    </location>
</feature>
<dbReference type="EMBL" id="JAZDWZ010000008">
    <property type="protein sequence ID" value="MEE3928497.1"/>
    <property type="molecule type" value="Genomic_DNA"/>
</dbReference>
<keyword evidence="6 9" id="KW-1133">Transmembrane helix</keyword>
<dbReference type="PANTHER" id="PTHR30081">
    <property type="entry name" value="PROTEIN-EXPORT MEMBRANE PROTEIN SEC"/>
    <property type="match status" value="1"/>
</dbReference>
<evidence type="ECO:0000313" key="12">
    <source>
        <dbReference type="Proteomes" id="UP001344817"/>
    </source>
</evidence>
<dbReference type="PRINTS" id="PR01755">
    <property type="entry name" value="SECFTRNLCASE"/>
</dbReference>
<keyword evidence="3" id="KW-1003">Cell membrane</keyword>
<feature type="domain" description="Protein export membrane protein SecD/SecF C-terminal" evidence="10">
    <location>
        <begin position="660"/>
        <end position="834"/>
    </location>
</feature>
<dbReference type="NCBIfam" id="TIGR00966">
    <property type="entry name" value="transloc_SecF"/>
    <property type="match status" value="1"/>
</dbReference>
<name>A0ABU7MLT8_9BACT</name>
<evidence type="ECO:0000259" key="10">
    <source>
        <dbReference type="Pfam" id="PF02355"/>
    </source>
</evidence>
<feature type="transmembrane region" description="Helical" evidence="9">
    <location>
        <begin position="395"/>
        <end position="414"/>
    </location>
</feature>
<evidence type="ECO:0000256" key="2">
    <source>
        <dbReference type="ARBA" id="ARBA00022448"/>
    </source>
</evidence>
<dbReference type="NCBIfam" id="NF009582">
    <property type="entry name" value="PRK13024.1-2"/>
    <property type="match status" value="1"/>
</dbReference>
<dbReference type="NCBIfam" id="NF046001">
    <property type="entry name" value="SecDF_plasm"/>
    <property type="match status" value="1"/>
</dbReference>
<organism evidence="11 12">
    <name type="scientific">Mycoplasmopsis ciconiae</name>
    <dbReference type="NCBI Taxonomy" id="561067"/>
    <lineage>
        <taxon>Bacteria</taxon>
        <taxon>Bacillati</taxon>
        <taxon>Mycoplasmatota</taxon>
        <taxon>Mycoplasmoidales</taxon>
        <taxon>Metamycoplasmataceae</taxon>
        <taxon>Mycoplasmopsis</taxon>
    </lineage>
</organism>
<keyword evidence="8 9" id="KW-0472">Membrane</keyword>
<evidence type="ECO:0000256" key="5">
    <source>
        <dbReference type="ARBA" id="ARBA00022927"/>
    </source>
</evidence>
<evidence type="ECO:0000256" key="8">
    <source>
        <dbReference type="ARBA" id="ARBA00023136"/>
    </source>
</evidence>
<dbReference type="PANTHER" id="PTHR30081:SF1">
    <property type="entry name" value="PROTEIN TRANSLOCASE SUBUNIT SECD"/>
    <property type="match status" value="1"/>
</dbReference>
<dbReference type="RefSeq" id="WP_330500909.1">
    <property type="nucleotide sequence ID" value="NZ_JAZDWZ010000008.1"/>
</dbReference>
<comment type="subcellular location">
    <subcellularLocation>
        <location evidence="1">Cell membrane</location>
        <topology evidence="1">Multi-pass membrane protein</topology>
    </subcellularLocation>
</comment>